<feature type="compositionally biased region" description="Polar residues" evidence="1">
    <location>
        <begin position="71"/>
        <end position="83"/>
    </location>
</feature>
<gene>
    <name evidence="2" type="ORF">Q9312_02490</name>
</gene>
<proteinExistence type="predicted"/>
<accession>A0AA51X7D5</accession>
<dbReference type="Proteomes" id="UP001239782">
    <property type="component" value="Chromosome"/>
</dbReference>
<evidence type="ECO:0000313" key="2">
    <source>
        <dbReference type="EMBL" id="WMS87804.1"/>
    </source>
</evidence>
<feature type="compositionally biased region" description="Polar residues" evidence="1">
    <location>
        <begin position="150"/>
        <end position="160"/>
    </location>
</feature>
<feature type="compositionally biased region" description="Polar residues" evidence="1">
    <location>
        <begin position="216"/>
        <end position="228"/>
    </location>
</feature>
<dbReference type="RefSeq" id="WP_309202959.1">
    <property type="nucleotide sequence ID" value="NZ_CP133548.1"/>
</dbReference>
<protein>
    <submittedName>
        <fullName evidence="2">Uncharacterized protein</fullName>
    </submittedName>
</protein>
<dbReference type="AlphaFoldDB" id="A0AA51X7D5"/>
<dbReference type="KEGG" id="plei:Q9312_02490"/>
<name>A0AA51X7D5_9GAMM</name>
<evidence type="ECO:0000256" key="1">
    <source>
        <dbReference type="SAM" id="MobiDB-lite"/>
    </source>
</evidence>
<feature type="region of interest" description="Disordered" evidence="1">
    <location>
        <begin position="257"/>
        <end position="285"/>
    </location>
</feature>
<organism evidence="2 3">
    <name type="scientific">Pleionea litopenaei</name>
    <dbReference type="NCBI Taxonomy" id="3070815"/>
    <lineage>
        <taxon>Bacteria</taxon>
        <taxon>Pseudomonadati</taxon>
        <taxon>Pseudomonadota</taxon>
        <taxon>Gammaproteobacteria</taxon>
        <taxon>Oceanospirillales</taxon>
        <taxon>Pleioneaceae</taxon>
        <taxon>Pleionea</taxon>
    </lineage>
</organism>
<feature type="compositionally biased region" description="Basic and acidic residues" evidence="1">
    <location>
        <begin position="174"/>
        <end position="202"/>
    </location>
</feature>
<evidence type="ECO:0000313" key="3">
    <source>
        <dbReference type="Proteomes" id="UP001239782"/>
    </source>
</evidence>
<feature type="region of interest" description="Disordered" evidence="1">
    <location>
        <begin position="174"/>
        <end position="236"/>
    </location>
</feature>
<reference evidence="2 3" key="1">
    <citation type="submission" date="2023-08" db="EMBL/GenBank/DDBJ databases">
        <title>Pleionea litopenaei sp. nov., isolated from stomach of juvenile Litopenaeus vannamei.</title>
        <authorList>
            <person name="Rho A.M."/>
            <person name="Hwang C.Y."/>
        </authorList>
    </citation>
    <scope>NUCLEOTIDE SEQUENCE [LARGE SCALE GENOMIC DNA]</scope>
    <source>
        <strain evidence="2 3">HL-JVS1</strain>
    </source>
</reference>
<feature type="region of interest" description="Disordered" evidence="1">
    <location>
        <begin position="64"/>
        <end position="96"/>
    </location>
</feature>
<sequence>MGLNLVNKLLNRTEPVITGYSFSQPLIKQPGDATIDDPFIEENTLESAEPLNTLEKGRGEYAEVGKPSVGQADSFSPKQASETLDSEEGNSREGEAKQLRAMAVTYISNNKEEIKNETILVNNHLNNENVIINPLQRSDVKEGVKDSNEHASSNYNDENLMLNMQNEGNGIREKSEFDKSASSKEHSHDTRKSSQKPKAIEKIHHRAQPVTEKKSSSSNLTKLQPSQDFNRKAPIKRVTKEPFSIEIGHLSIEIVENNEMKSITNKKKRTRVRQTSTGKPVRQRH</sequence>
<dbReference type="EMBL" id="CP133548">
    <property type="protein sequence ID" value="WMS87804.1"/>
    <property type="molecule type" value="Genomic_DNA"/>
</dbReference>
<feature type="region of interest" description="Disordered" evidence="1">
    <location>
        <begin position="141"/>
        <end position="160"/>
    </location>
</feature>
<keyword evidence="3" id="KW-1185">Reference proteome</keyword>